<evidence type="ECO:0000259" key="2">
    <source>
        <dbReference type="PROSITE" id="PS50040"/>
    </source>
</evidence>
<dbReference type="Gene3D" id="3.30.70.1010">
    <property type="entry name" value="Translation elongation factor EF1B, gamma chain, conserved domain"/>
    <property type="match status" value="1"/>
</dbReference>
<keyword evidence="1" id="KW-0251">Elongation factor</keyword>
<name>A0A804KL72_MUSAM</name>
<dbReference type="InterPro" id="IPR036433">
    <property type="entry name" value="EF1B_G_C_sf"/>
</dbReference>
<accession>A0A804KL72</accession>
<dbReference type="PROSITE" id="PS50040">
    <property type="entry name" value="EF1G_C"/>
    <property type="match status" value="1"/>
</dbReference>
<dbReference type="GO" id="GO:0004364">
    <property type="term" value="F:glutathione transferase activity"/>
    <property type="evidence" value="ECO:0007669"/>
    <property type="project" value="InterPro"/>
</dbReference>
<proteinExistence type="predicted"/>
<dbReference type="EnsemblPlants" id="Ma09_t18860.1">
    <property type="protein sequence ID" value="Ma09_p18860.1"/>
    <property type="gene ID" value="Ma09_g18860"/>
</dbReference>
<dbReference type="AlphaFoldDB" id="A0A804KL72"/>
<keyword evidence="1" id="KW-0648">Protein biosynthesis</keyword>
<reference evidence="3" key="1">
    <citation type="submission" date="2021-05" db="UniProtKB">
        <authorList>
            <consortium name="EnsemblPlants"/>
        </authorList>
    </citation>
    <scope>IDENTIFICATION</scope>
    <source>
        <strain evidence="3">subsp. malaccensis</strain>
    </source>
</reference>
<sequence>MILDEWKRLYSNTKMNFGEVAIKGFWDMYDRPRGVLTVVL</sequence>
<feature type="domain" description="EF-1-gamma C-terminal" evidence="2">
    <location>
        <begin position="1"/>
        <end position="40"/>
    </location>
</feature>
<evidence type="ECO:0000313" key="3">
    <source>
        <dbReference type="EnsemblPlants" id="Ma09_p18860.1"/>
    </source>
</evidence>
<dbReference type="GO" id="GO:0003746">
    <property type="term" value="F:translation elongation factor activity"/>
    <property type="evidence" value="ECO:0007669"/>
    <property type="project" value="UniProtKB-UniRule"/>
</dbReference>
<dbReference type="PANTHER" id="PTHR44372">
    <property type="entry name" value="ELONGATION FACTOR 1-GAMMA 1-RELATED"/>
    <property type="match status" value="1"/>
</dbReference>
<dbReference type="PANTHER" id="PTHR44372:SF1">
    <property type="entry name" value="ELONGATION FACTOR 1-GAMMA 3"/>
    <property type="match status" value="1"/>
</dbReference>
<evidence type="ECO:0000256" key="1">
    <source>
        <dbReference type="PROSITE-ProRule" id="PRU00519"/>
    </source>
</evidence>
<dbReference type="InterPro" id="IPR044628">
    <property type="entry name" value="EF-1-gamma_plant"/>
</dbReference>
<protein>
    <recommendedName>
        <fullName evidence="2">EF-1-gamma C-terminal domain-containing protein</fullName>
    </recommendedName>
</protein>
<dbReference type="SUPFAM" id="SSF89942">
    <property type="entry name" value="eEF1-gamma domain"/>
    <property type="match status" value="1"/>
</dbReference>
<dbReference type="InParanoid" id="A0A804KL72"/>
<dbReference type="InterPro" id="IPR001662">
    <property type="entry name" value="EF1B_G_C"/>
</dbReference>
<keyword evidence="4" id="KW-1185">Reference proteome</keyword>
<organism evidence="3 4">
    <name type="scientific">Musa acuminata subsp. malaccensis</name>
    <name type="common">Wild banana</name>
    <name type="synonym">Musa malaccensis</name>
    <dbReference type="NCBI Taxonomy" id="214687"/>
    <lineage>
        <taxon>Eukaryota</taxon>
        <taxon>Viridiplantae</taxon>
        <taxon>Streptophyta</taxon>
        <taxon>Embryophyta</taxon>
        <taxon>Tracheophyta</taxon>
        <taxon>Spermatophyta</taxon>
        <taxon>Magnoliopsida</taxon>
        <taxon>Liliopsida</taxon>
        <taxon>Zingiberales</taxon>
        <taxon>Musaceae</taxon>
        <taxon>Musa</taxon>
    </lineage>
</organism>
<dbReference type="Proteomes" id="UP000012960">
    <property type="component" value="Unplaced"/>
</dbReference>
<evidence type="ECO:0000313" key="4">
    <source>
        <dbReference type="Proteomes" id="UP000012960"/>
    </source>
</evidence>
<dbReference type="Pfam" id="PF00647">
    <property type="entry name" value="EF1G"/>
    <property type="match status" value="1"/>
</dbReference>
<dbReference type="Gramene" id="Ma09_t18860.1">
    <property type="protein sequence ID" value="Ma09_p18860.1"/>
    <property type="gene ID" value="Ma09_g18860"/>
</dbReference>